<dbReference type="Gene3D" id="1.10.760.10">
    <property type="entry name" value="Cytochrome c-like domain"/>
    <property type="match status" value="2"/>
</dbReference>
<dbReference type="PANTHER" id="PTHR33751">
    <property type="entry name" value="CBB3-TYPE CYTOCHROME C OXIDASE SUBUNIT FIXP"/>
    <property type="match status" value="1"/>
</dbReference>
<evidence type="ECO:0000313" key="8">
    <source>
        <dbReference type="EMBL" id="PIM54123.1"/>
    </source>
</evidence>
<comment type="PTM">
    <text evidence="4">Binds 2 heme c groups covalently per subunit.</text>
</comment>
<feature type="domain" description="Cytochrome c" evidence="7">
    <location>
        <begin position="29"/>
        <end position="119"/>
    </location>
</feature>
<dbReference type="GO" id="GO:0020037">
    <property type="term" value="F:heme binding"/>
    <property type="evidence" value="ECO:0007669"/>
    <property type="project" value="InterPro"/>
</dbReference>
<dbReference type="EMBL" id="PEOG01000013">
    <property type="protein sequence ID" value="PIM54123.1"/>
    <property type="molecule type" value="Genomic_DNA"/>
</dbReference>
<evidence type="ECO:0000256" key="4">
    <source>
        <dbReference type="PIRSR" id="PIRSR000005-1"/>
    </source>
</evidence>
<protein>
    <submittedName>
        <fullName evidence="8">Cytochrome C</fullName>
    </submittedName>
</protein>
<comment type="caution">
    <text evidence="8">The sequence shown here is derived from an EMBL/GenBank/DDBJ whole genome shotgun (WGS) entry which is preliminary data.</text>
</comment>
<dbReference type="InterPro" id="IPR036909">
    <property type="entry name" value="Cyt_c-like_dom_sf"/>
</dbReference>
<feature type="binding site" description="covalent" evidence="4">
    <location>
        <position position="52"/>
    </location>
    <ligand>
        <name>heme c</name>
        <dbReference type="ChEBI" id="CHEBI:61717"/>
        <label>1</label>
    </ligand>
</feature>
<keyword evidence="9" id="KW-1185">Reference proteome</keyword>
<keyword evidence="3 5" id="KW-0408">Iron</keyword>
<accession>A0A2G9CCI6</accession>
<evidence type="ECO:0000256" key="3">
    <source>
        <dbReference type="ARBA" id="ARBA00023004"/>
    </source>
</evidence>
<keyword evidence="1 4" id="KW-0349">Heme</keyword>
<dbReference type="PIRSF" id="PIRSF000005">
    <property type="entry name" value="Cytochrome_c4"/>
    <property type="match status" value="1"/>
</dbReference>
<feature type="binding site" description="covalent" evidence="4">
    <location>
        <position position="55"/>
    </location>
    <ligand>
        <name>heme c</name>
        <dbReference type="ChEBI" id="CHEBI:61717"/>
        <label>1</label>
    </ligand>
</feature>
<evidence type="ECO:0000256" key="5">
    <source>
        <dbReference type="PIRSR" id="PIRSR000005-2"/>
    </source>
</evidence>
<gene>
    <name evidence="8" type="ORF">CS062_06245</name>
</gene>
<feature type="binding site" description="axial binding residue" evidence="5">
    <location>
        <position position="158"/>
    </location>
    <ligand>
        <name>heme c</name>
        <dbReference type="ChEBI" id="CHEBI:61717"/>
        <label>2</label>
    </ligand>
    <ligandPart>
        <name>Fe</name>
        <dbReference type="ChEBI" id="CHEBI:18248"/>
    </ligandPart>
</feature>
<feature type="binding site" description="covalent" evidence="4">
    <location>
        <position position="157"/>
    </location>
    <ligand>
        <name>heme c</name>
        <dbReference type="ChEBI" id="CHEBI:61717"/>
        <label>2</label>
    </ligand>
</feature>
<feature type="region of interest" description="Disordered" evidence="6">
    <location>
        <begin position="223"/>
        <end position="245"/>
    </location>
</feature>
<feature type="binding site" description="axial binding residue" evidence="5">
    <location>
        <position position="56"/>
    </location>
    <ligand>
        <name>heme c</name>
        <dbReference type="ChEBI" id="CHEBI:61717"/>
        <label>1</label>
    </ligand>
    <ligandPart>
        <name>Fe</name>
        <dbReference type="ChEBI" id="CHEBI:18248"/>
    </ligandPart>
</feature>
<feature type="binding site" description="axial binding residue" evidence="5">
    <location>
        <position position="200"/>
    </location>
    <ligand>
        <name>heme c</name>
        <dbReference type="ChEBI" id="CHEBI:61717"/>
        <label>2</label>
    </ligand>
    <ligandPart>
        <name>Fe</name>
        <dbReference type="ChEBI" id="CHEBI:18248"/>
    </ligandPart>
</feature>
<keyword evidence="2 5" id="KW-0479">Metal-binding</keyword>
<dbReference type="InterPro" id="IPR050597">
    <property type="entry name" value="Cytochrome_c_Oxidase_Subunit"/>
</dbReference>
<dbReference type="PANTHER" id="PTHR33751:SF11">
    <property type="entry name" value="BLL4483 PROTEIN"/>
    <property type="match status" value="1"/>
</dbReference>
<feature type="domain" description="Cytochrome c" evidence="7">
    <location>
        <begin position="140"/>
        <end position="223"/>
    </location>
</feature>
<reference evidence="8 9" key="1">
    <citation type="submission" date="2017-11" db="EMBL/GenBank/DDBJ databases">
        <title>Draft genome sequence of Mitsuaria sp. HWN-4.</title>
        <authorList>
            <person name="Gundlapally S.R."/>
        </authorList>
    </citation>
    <scope>NUCLEOTIDE SEQUENCE [LARGE SCALE GENOMIC DNA]</scope>
    <source>
        <strain evidence="8 9">HWN-4</strain>
    </source>
</reference>
<dbReference type="SUPFAM" id="SSF46626">
    <property type="entry name" value="Cytochrome c"/>
    <property type="match status" value="2"/>
</dbReference>
<dbReference type="GO" id="GO:0042597">
    <property type="term" value="C:periplasmic space"/>
    <property type="evidence" value="ECO:0007669"/>
    <property type="project" value="InterPro"/>
</dbReference>
<dbReference type="GO" id="GO:0005506">
    <property type="term" value="F:iron ion binding"/>
    <property type="evidence" value="ECO:0007669"/>
    <property type="project" value="InterPro"/>
</dbReference>
<dbReference type="InterPro" id="IPR009056">
    <property type="entry name" value="Cyt_c-like_dom"/>
</dbReference>
<dbReference type="AlphaFoldDB" id="A0A2G9CCI6"/>
<evidence type="ECO:0000259" key="7">
    <source>
        <dbReference type="PROSITE" id="PS51007"/>
    </source>
</evidence>
<evidence type="ECO:0000256" key="1">
    <source>
        <dbReference type="ARBA" id="ARBA00022617"/>
    </source>
</evidence>
<organism evidence="8 9">
    <name type="scientific">Roseateles chitinivorans</name>
    <dbReference type="NCBI Taxonomy" id="2917965"/>
    <lineage>
        <taxon>Bacteria</taxon>
        <taxon>Pseudomonadati</taxon>
        <taxon>Pseudomonadota</taxon>
        <taxon>Betaproteobacteria</taxon>
        <taxon>Burkholderiales</taxon>
        <taxon>Sphaerotilaceae</taxon>
        <taxon>Roseateles</taxon>
    </lineage>
</organism>
<dbReference type="InterPro" id="IPR024167">
    <property type="entry name" value="Cytochrome_c4-like"/>
</dbReference>
<proteinExistence type="predicted"/>
<sequence>MLGLGPSTASVAFAQASPSAPAEAAMPAAPAAPGERPLRPLTNDIAERVQACTLCHGPQGRATPQGYFPRLAGKPSGYLFNQLQAFRDGRRHHALMAGLLRNMSDDYLREIAGYFAALDVPYPAPVPSGLGTEQQARAERLVTQGDPSRRVPACTACHGPSMAGRQPAIPGLLGLPRDYLVGQLGAWRNGLRRAHAPDCMADVARALSPDDVAVVATWLAARPAGAHPEPPSSAPLPVACGGLAP</sequence>
<feature type="binding site" description="axial binding residue" evidence="5">
    <location>
        <position position="96"/>
    </location>
    <ligand>
        <name>heme c</name>
        <dbReference type="ChEBI" id="CHEBI:61717"/>
        <label>1</label>
    </ligand>
    <ligandPart>
        <name>Fe</name>
        <dbReference type="ChEBI" id="CHEBI:18248"/>
    </ligandPart>
</feature>
<name>A0A2G9CCI6_9BURK</name>
<dbReference type="Proteomes" id="UP000231501">
    <property type="component" value="Unassembled WGS sequence"/>
</dbReference>
<evidence type="ECO:0000256" key="6">
    <source>
        <dbReference type="SAM" id="MobiDB-lite"/>
    </source>
</evidence>
<evidence type="ECO:0000256" key="2">
    <source>
        <dbReference type="ARBA" id="ARBA00022723"/>
    </source>
</evidence>
<dbReference type="GO" id="GO:0009055">
    <property type="term" value="F:electron transfer activity"/>
    <property type="evidence" value="ECO:0007669"/>
    <property type="project" value="InterPro"/>
</dbReference>
<dbReference type="PROSITE" id="PS51007">
    <property type="entry name" value="CYTC"/>
    <property type="match status" value="2"/>
</dbReference>
<feature type="binding site" description="covalent" evidence="4">
    <location>
        <position position="154"/>
    </location>
    <ligand>
        <name>heme c</name>
        <dbReference type="ChEBI" id="CHEBI:61717"/>
        <label>2</label>
    </ligand>
</feature>
<dbReference type="OrthoDB" id="9773456at2"/>
<evidence type="ECO:0000313" key="9">
    <source>
        <dbReference type="Proteomes" id="UP000231501"/>
    </source>
</evidence>